<sequence>MMTYDSNTPSMGSSSSVSAMFDSRHEAQRAVDRLQDAGFSSSQIRMVEGSEAGTTGRTAESDKGFWDSLGDFFFPDEDRYTYAEGLSRGSCLVTVTGLASADYDLAMDILDDEGTIDLNEREQSWRSEGWGGYESSPYASGAGGSGNHASAGGSYTDRSSVLTEGAQSSDESIPVVEERLRIGKRDTSHGRVRIRAYTVEEPVSETVELRDERVELERRVVDRPVTGADAFQDRTIEAEEHREEAVVSKEARVVEEIALRKVSDTHQETVTDTVKHTEVEIEDDRTDPTSR</sequence>
<dbReference type="PANTHER" id="PTHR38463">
    <property type="entry name" value="STRESS RESPONSE PROTEIN YSNF"/>
    <property type="match status" value="1"/>
</dbReference>
<dbReference type="Proteomes" id="UP000199502">
    <property type="component" value="Unassembled WGS sequence"/>
</dbReference>
<organism evidence="3 4">
    <name type="scientific">Paracoccus tibetensis</name>
    <dbReference type="NCBI Taxonomy" id="336292"/>
    <lineage>
        <taxon>Bacteria</taxon>
        <taxon>Pseudomonadati</taxon>
        <taxon>Pseudomonadota</taxon>
        <taxon>Alphaproteobacteria</taxon>
        <taxon>Rhodobacterales</taxon>
        <taxon>Paracoccaceae</taxon>
        <taxon>Paracoccus</taxon>
    </lineage>
</organism>
<feature type="region of interest" description="Disordered" evidence="1">
    <location>
        <begin position="1"/>
        <end position="24"/>
    </location>
</feature>
<evidence type="ECO:0000259" key="2">
    <source>
        <dbReference type="Pfam" id="PF09557"/>
    </source>
</evidence>
<name>A0A1G5JV90_9RHOB</name>
<dbReference type="Pfam" id="PF09557">
    <property type="entry name" value="DUF2382"/>
    <property type="match status" value="1"/>
</dbReference>
<dbReference type="InterPro" id="IPR052967">
    <property type="entry name" value="Stress_Response_Assoc"/>
</dbReference>
<evidence type="ECO:0000313" key="4">
    <source>
        <dbReference type="Proteomes" id="UP000199502"/>
    </source>
</evidence>
<protein>
    <recommendedName>
        <fullName evidence="2">DUF2382 domain-containing protein</fullName>
    </recommendedName>
</protein>
<dbReference type="InterPro" id="IPR019060">
    <property type="entry name" value="DUF2382"/>
</dbReference>
<reference evidence="3 4" key="1">
    <citation type="submission" date="2016-10" db="EMBL/GenBank/DDBJ databases">
        <authorList>
            <person name="de Groot N.N."/>
        </authorList>
    </citation>
    <scope>NUCLEOTIDE SEQUENCE [LARGE SCALE GENOMIC DNA]</scope>
    <source>
        <strain evidence="3 4">CGMCC 1.8925</strain>
    </source>
</reference>
<evidence type="ECO:0000313" key="3">
    <source>
        <dbReference type="EMBL" id="SCY92362.1"/>
    </source>
</evidence>
<evidence type="ECO:0000256" key="1">
    <source>
        <dbReference type="SAM" id="MobiDB-lite"/>
    </source>
</evidence>
<gene>
    <name evidence="3" type="ORF">SAMN05660710_03481</name>
</gene>
<dbReference type="STRING" id="336292.SAMN05660710_03481"/>
<dbReference type="EMBL" id="FMVT01000017">
    <property type="protein sequence ID" value="SCY92362.1"/>
    <property type="molecule type" value="Genomic_DNA"/>
</dbReference>
<feature type="domain" description="DUF2382" evidence="2">
    <location>
        <begin position="173"/>
        <end position="281"/>
    </location>
</feature>
<feature type="compositionally biased region" description="Polar residues" evidence="1">
    <location>
        <begin position="156"/>
        <end position="171"/>
    </location>
</feature>
<dbReference type="PANTHER" id="PTHR38463:SF1">
    <property type="entry name" value="STRESS RESPONSE PROTEIN YSNF"/>
    <property type="match status" value="1"/>
</dbReference>
<keyword evidence="4" id="KW-1185">Reference proteome</keyword>
<feature type="region of interest" description="Disordered" evidence="1">
    <location>
        <begin position="136"/>
        <end position="174"/>
    </location>
</feature>
<feature type="compositionally biased region" description="Basic and acidic residues" evidence="1">
    <location>
        <begin position="264"/>
        <end position="279"/>
    </location>
</feature>
<feature type="region of interest" description="Disordered" evidence="1">
    <location>
        <begin position="264"/>
        <end position="291"/>
    </location>
</feature>
<proteinExistence type="predicted"/>
<feature type="compositionally biased region" description="Low complexity" evidence="1">
    <location>
        <begin position="1"/>
        <end position="21"/>
    </location>
</feature>
<dbReference type="AlphaFoldDB" id="A0A1G5JV90"/>
<accession>A0A1G5JV90</accession>